<dbReference type="Proteomes" id="UP001162834">
    <property type="component" value="Chromosome"/>
</dbReference>
<name>A0A9E7C1T1_9ACTN</name>
<dbReference type="AlphaFoldDB" id="A0A9E7C1T1"/>
<reference evidence="2" key="1">
    <citation type="journal article" date="2022" name="Int. J. Syst. Evol. Microbiol.">
        <title>Pseudomonas aegrilactucae sp. nov. and Pseudomonas morbosilactucae sp. nov., pathogens causing bacterial rot of lettuce in Japan.</title>
        <authorList>
            <person name="Sawada H."/>
            <person name="Fujikawa T."/>
            <person name="Satou M."/>
        </authorList>
    </citation>
    <scope>NUCLEOTIDE SEQUENCE</scope>
    <source>
        <strain evidence="2">0166_1</strain>
    </source>
</reference>
<keyword evidence="3" id="KW-1185">Reference proteome</keyword>
<keyword evidence="1" id="KW-0732">Signal</keyword>
<accession>A0A9E7C1T1</accession>
<sequence length="139" mass="14334">MLRAPIAVLAAAAVAAGALAAPAVASKAPTRSEARFIAKAVRTTSLGGANQLDRSWYRVNRIRVSSLSDSWAIAWQTATKAGEGKFQPAYFILAQPQGAKRWVVMSLGTALVGCGVAPNVVIKDLTGGTCPPGEGIRGS</sequence>
<feature type="signal peptide" evidence="1">
    <location>
        <begin position="1"/>
        <end position="20"/>
    </location>
</feature>
<evidence type="ECO:0000313" key="2">
    <source>
        <dbReference type="EMBL" id="UGS37815.1"/>
    </source>
</evidence>
<feature type="chain" id="PRO_5038608191" evidence="1">
    <location>
        <begin position="21"/>
        <end position="139"/>
    </location>
</feature>
<dbReference type="KEGG" id="sbae:DSM104329_04236"/>
<organism evidence="2 3">
    <name type="scientific">Capillimicrobium parvum</name>
    <dbReference type="NCBI Taxonomy" id="2884022"/>
    <lineage>
        <taxon>Bacteria</taxon>
        <taxon>Bacillati</taxon>
        <taxon>Actinomycetota</taxon>
        <taxon>Thermoleophilia</taxon>
        <taxon>Solirubrobacterales</taxon>
        <taxon>Capillimicrobiaceae</taxon>
        <taxon>Capillimicrobium</taxon>
    </lineage>
</organism>
<dbReference type="RefSeq" id="WP_259311857.1">
    <property type="nucleotide sequence ID" value="NZ_CP087164.1"/>
</dbReference>
<protein>
    <submittedName>
        <fullName evidence="2">Uncharacterized protein</fullName>
    </submittedName>
</protein>
<evidence type="ECO:0000256" key="1">
    <source>
        <dbReference type="SAM" id="SignalP"/>
    </source>
</evidence>
<proteinExistence type="predicted"/>
<gene>
    <name evidence="2" type="ORF">DSM104329_04236</name>
</gene>
<dbReference type="EMBL" id="CP087164">
    <property type="protein sequence ID" value="UGS37815.1"/>
    <property type="molecule type" value="Genomic_DNA"/>
</dbReference>
<evidence type="ECO:0000313" key="3">
    <source>
        <dbReference type="Proteomes" id="UP001162834"/>
    </source>
</evidence>